<dbReference type="Pfam" id="PF01486">
    <property type="entry name" value="K-box"/>
    <property type="match status" value="1"/>
</dbReference>
<comment type="caution">
    <text evidence="8">The sequence shown here is derived from an EMBL/GenBank/DDBJ whole genome shotgun (WGS) entry which is preliminary data.</text>
</comment>
<dbReference type="InterPro" id="IPR002100">
    <property type="entry name" value="TF_MADSbox"/>
</dbReference>
<evidence type="ECO:0000256" key="1">
    <source>
        <dbReference type="ARBA" id="ARBA00004123"/>
    </source>
</evidence>
<sequence>MATMRRNSDMVTKRVITMGRGKIEIKRIDNPTNRQVTFSKRRGGLLKKAHELAVLTDAQLGLVIFSGSGKLYEYCSPSASMREIIDRYQKATNTHFDDLDSQQQQLYCEVTRIRHESDRLQASIRQFTGEDLTGLTINDLNHLEEQLEFSVTKVRTRKHQLLHQQLDNLRRKEHILEDQNCYLSRALTEQQVAEEHKREMGLLEPFAHFLSEEDSRNMLQLGPQLQAFQLQPTQPNLQETGFLGHGLQLWSAQL</sequence>
<dbReference type="PROSITE" id="PS00350">
    <property type="entry name" value="MADS_BOX_1"/>
    <property type="match status" value="1"/>
</dbReference>
<name>A0A835QEI9_VANPL</name>
<dbReference type="InterPro" id="IPR050142">
    <property type="entry name" value="MADS-box/MEF2_TF"/>
</dbReference>
<evidence type="ECO:0000256" key="3">
    <source>
        <dbReference type="ARBA" id="ARBA00023125"/>
    </source>
</evidence>
<feature type="domain" description="MADS-box" evidence="6">
    <location>
        <begin position="18"/>
        <end position="78"/>
    </location>
</feature>
<dbReference type="GO" id="GO:0003700">
    <property type="term" value="F:DNA-binding transcription factor activity"/>
    <property type="evidence" value="ECO:0007669"/>
    <property type="project" value="InterPro"/>
</dbReference>
<gene>
    <name evidence="8" type="ORF">HPP92_016678</name>
</gene>
<dbReference type="InterPro" id="IPR033896">
    <property type="entry name" value="MEF2-like_N"/>
</dbReference>
<dbReference type="PROSITE" id="PS50066">
    <property type="entry name" value="MADS_BOX_2"/>
    <property type="match status" value="1"/>
</dbReference>
<dbReference type="OrthoDB" id="69842at2759"/>
<reference evidence="8 9" key="1">
    <citation type="journal article" date="2020" name="Nat. Food">
        <title>A phased Vanilla planifolia genome enables genetic improvement of flavour and production.</title>
        <authorList>
            <person name="Hasing T."/>
            <person name="Tang H."/>
            <person name="Brym M."/>
            <person name="Khazi F."/>
            <person name="Huang T."/>
            <person name="Chambers A.H."/>
        </authorList>
    </citation>
    <scope>NUCLEOTIDE SEQUENCE [LARGE SCALE GENOMIC DNA]</scope>
    <source>
        <tissue evidence="8">Leaf</tissue>
    </source>
</reference>
<dbReference type="InterPro" id="IPR036879">
    <property type="entry name" value="TF_MADSbox_sf"/>
</dbReference>
<dbReference type="EMBL" id="JADCNL010000008">
    <property type="protein sequence ID" value="KAG0469978.1"/>
    <property type="molecule type" value="Genomic_DNA"/>
</dbReference>
<dbReference type="AlphaFoldDB" id="A0A835QEI9"/>
<accession>A0A835QEI9</accession>
<dbReference type="GO" id="GO:0045944">
    <property type="term" value="P:positive regulation of transcription by RNA polymerase II"/>
    <property type="evidence" value="ECO:0007669"/>
    <property type="project" value="InterPro"/>
</dbReference>
<evidence type="ECO:0000313" key="8">
    <source>
        <dbReference type="EMBL" id="KAG0469978.1"/>
    </source>
</evidence>
<keyword evidence="9" id="KW-1185">Reference proteome</keyword>
<comment type="subcellular location">
    <subcellularLocation>
        <location evidence="1">Nucleus</location>
    </subcellularLocation>
</comment>
<dbReference type="PANTHER" id="PTHR48019">
    <property type="entry name" value="SERUM RESPONSE FACTOR HOMOLOG"/>
    <property type="match status" value="1"/>
</dbReference>
<evidence type="ECO:0000256" key="4">
    <source>
        <dbReference type="ARBA" id="ARBA00023163"/>
    </source>
</evidence>
<feature type="domain" description="K-box" evidence="7">
    <location>
        <begin position="103"/>
        <end position="193"/>
    </location>
</feature>
<dbReference type="InterPro" id="IPR002487">
    <property type="entry name" value="TF_Kbox"/>
</dbReference>
<dbReference type="PROSITE" id="PS51297">
    <property type="entry name" value="K_BOX"/>
    <property type="match status" value="1"/>
</dbReference>
<dbReference type="Gene3D" id="3.40.1810.10">
    <property type="entry name" value="Transcription factor, MADS-box"/>
    <property type="match status" value="1"/>
</dbReference>
<dbReference type="Proteomes" id="UP000636800">
    <property type="component" value="Unassembled WGS sequence"/>
</dbReference>
<dbReference type="PRINTS" id="PR00404">
    <property type="entry name" value="MADSDOMAIN"/>
</dbReference>
<protein>
    <submittedName>
        <fullName evidence="8">Uncharacterized protein</fullName>
    </submittedName>
</protein>
<evidence type="ECO:0000256" key="2">
    <source>
        <dbReference type="ARBA" id="ARBA00023015"/>
    </source>
</evidence>
<evidence type="ECO:0000313" key="9">
    <source>
        <dbReference type="Proteomes" id="UP000636800"/>
    </source>
</evidence>
<evidence type="ECO:0000256" key="5">
    <source>
        <dbReference type="ARBA" id="ARBA00023242"/>
    </source>
</evidence>
<keyword evidence="2" id="KW-0805">Transcription regulation</keyword>
<keyword evidence="3" id="KW-0238">DNA-binding</keyword>
<dbReference type="CDD" id="cd00265">
    <property type="entry name" value="MADS_MEF2_like"/>
    <property type="match status" value="1"/>
</dbReference>
<dbReference type="Pfam" id="PF00319">
    <property type="entry name" value="SRF-TF"/>
    <property type="match status" value="1"/>
</dbReference>
<proteinExistence type="predicted"/>
<evidence type="ECO:0000259" key="7">
    <source>
        <dbReference type="PROSITE" id="PS51297"/>
    </source>
</evidence>
<dbReference type="GO" id="GO:0000977">
    <property type="term" value="F:RNA polymerase II transcription regulatory region sequence-specific DNA binding"/>
    <property type="evidence" value="ECO:0007669"/>
    <property type="project" value="InterPro"/>
</dbReference>
<evidence type="ECO:0000259" key="6">
    <source>
        <dbReference type="PROSITE" id="PS50066"/>
    </source>
</evidence>
<dbReference type="SMART" id="SM00432">
    <property type="entry name" value="MADS"/>
    <property type="match status" value="1"/>
</dbReference>
<keyword evidence="5" id="KW-0539">Nucleus</keyword>
<dbReference type="GO" id="GO:0046983">
    <property type="term" value="F:protein dimerization activity"/>
    <property type="evidence" value="ECO:0007669"/>
    <property type="project" value="InterPro"/>
</dbReference>
<keyword evidence="4" id="KW-0804">Transcription</keyword>
<dbReference type="SUPFAM" id="SSF55455">
    <property type="entry name" value="SRF-like"/>
    <property type="match status" value="1"/>
</dbReference>
<organism evidence="8 9">
    <name type="scientific">Vanilla planifolia</name>
    <name type="common">Vanilla</name>
    <dbReference type="NCBI Taxonomy" id="51239"/>
    <lineage>
        <taxon>Eukaryota</taxon>
        <taxon>Viridiplantae</taxon>
        <taxon>Streptophyta</taxon>
        <taxon>Embryophyta</taxon>
        <taxon>Tracheophyta</taxon>
        <taxon>Spermatophyta</taxon>
        <taxon>Magnoliopsida</taxon>
        <taxon>Liliopsida</taxon>
        <taxon>Asparagales</taxon>
        <taxon>Orchidaceae</taxon>
        <taxon>Vanilloideae</taxon>
        <taxon>Vanilleae</taxon>
        <taxon>Vanilla</taxon>
    </lineage>
</organism>
<dbReference type="GO" id="GO:0005634">
    <property type="term" value="C:nucleus"/>
    <property type="evidence" value="ECO:0007669"/>
    <property type="project" value="UniProtKB-SubCell"/>
</dbReference>